<accession>A0A653ZS49</accession>
<dbReference type="InterPro" id="IPR025596">
    <property type="entry name" value="YedD"/>
</dbReference>
<evidence type="ECO:0000313" key="2">
    <source>
        <dbReference type="EMBL" id="NUY94947.1"/>
    </source>
</evidence>
<dbReference type="AlphaFoldDB" id="A0A653ZS49"/>
<reference evidence="3 4" key="1">
    <citation type="submission" date="2019-10" db="EMBL/GenBank/DDBJ databases">
        <authorList>
            <person name="Karimi E."/>
        </authorList>
    </citation>
    <scope>NUCLEOTIDE SEQUENCE [LARGE SCALE GENOMIC DNA]</scope>
    <source>
        <strain evidence="3">Pantoea sp. 111</strain>
    </source>
</reference>
<feature type="signal peptide" evidence="1">
    <location>
        <begin position="1"/>
        <end position="18"/>
    </location>
</feature>
<evidence type="ECO:0000313" key="4">
    <source>
        <dbReference type="Proteomes" id="UP000433737"/>
    </source>
</evidence>
<protein>
    <submittedName>
        <fullName evidence="2">Lipoprotein</fullName>
    </submittedName>
</protein>
<name>A0A653ZS49_9GAMM</name>
<reference evidence="2 5" key="2">
    <citation type="submission" date="2020-05" db="EMBL/GenBank/DDBJ databases">
        <title>Whole Genome Sequences of Enterobacteriales Associated with the International Space Station.</title>
        <authorList>
            <person name="Bharadwaj A."/>
            <person name="Daudu R."/>
            <person name="Singh N."/>
            <person name="Wood J."/>
            <person name="Debieu M."/>
            <person name="Mason C."/>
            <person name="Wang C."/>
            <person name="Venkateswaran K."/>
        </authorList>
    </citation>
    <scope>NUCLEOTIDE SEQUENCE [LARGE SCALE GENOMIC DNA]</scope>
    <source>
        <strain evidence="2 5">IF5SW-B1</strain>
    </source>
</reference>
<dbReference type="Proteomes" id="UP000433737">
    <property type="component" value="Unassembled WGS sequence"/>
</dbReference>
<dbReference type="EMBL" id="CABWMH010000051">
    <property type="protein sequence ID" value="VXC58128.1"/>
    <property type="molecule type" value="Genomic_DNA"/>
</dbReference>
<dbReference type="NCBIfam" id="NF007705">
    <property type="entry name" value="PRK10397.1"/>
    <property type="match status" value="1"/>
</dbReference>
<sequence>MKKWMLIAALALSGCAQINDYDSAVQTPAPANLQGNWQTVGPQRGLISGQAIGSLIINADGSTLDCRQWQRVIAKPGKLTLLSGDYVNVTRQVRVMPLVVDNGELNYDGLTLRKVARPTVECQQALDEVAKQPKASVIQNIEPQLLHTRITENNAAAVAQ</sequence>
<proteinExistence type="predicted"/>
<dbReference type="RefSeq" id="WP_069729202.1">
    <property type="nucleotide sequence ID" value="NZ_CAUQFK010000038.1"/>
</dbReference>
<evidence type="ECO:0000256" key="1">
    <source>
        <dbReference type="SAM" id="SignalP"/>
    </source>
</evidence>
<feature type="chain" id="PRO_5042724844" evidence="1">
    <location>
        <begin position="19"/>
        <end position="160"/>
    </location>
</feature>
<organism evidence="2 5">
    <name type="scientific">Pantoea brenneri</name>
    <dbReference type="NCBI Taxonomy" id="472694"/>
    <lineage>
        <taxon>Bacteria</taxon>
        <taxon>Pseudomonadati</taxon>
        <taxon>Pseudomonadota</taxon>
        <taxon>Gammaproteobacteria</taxon>
        <taxon>Enterobacterales</taxon>
        <taxon>Erwiniaceae</taxon>
        <taxon>Pantoea</taxon>
    </lineage>
</organism>
<dbReference type="GeneID" id="57343605"/>
<keyword evidence="2" id="KW-0449">Lipoprotein</keyword>
<evidence type="ECO:0000313" key="3">
    <source>
        <dbReference type="EMBL" id="VXC58128.1"/>
    </source>
</evidence>
<dbReference type="PROSITE" id="PS51257">
    <property type="entry name" value="PROKAR_LIPOPROTEIN"/>
    <property type="match status" value="1"/>
</dbReference>
<gene>
    <name evidence="3" type="primary">yedD</name>
    <name evidence="2" type="ORF">HU668_00565</name>
    <name evidence="3" type="ORF">PANT111_550013</name>
</gene>
<dbReference type="Pfam" id="PF13987">
    <property type="entry name" value="YedD"/>
    <property type="match status" value="1"/>
</dbReference>
<evidence type="ECO:0000313" key="5">
    <source>
        <dbReference type="Proteomes" id="UP000566985"/>
    </source>
</evidence>
<dbReference type="Proteomes" id="UP000566985">
    <property type="component" value="Unassembled WGS sequence"/>
</dbReference>
<dbReference type="InterPro" id="IPR038624">
    <property type="entry name" value="YedD-like_sf"/>
</dbReference>
<dbReference type="Gene3D" id="2.40.128.500">
    <property type="entry name" value="YedD-like protein"/>
    <property type="match status" value="1"/>
</dbReference>
<dbReference type="EMBL" id="JABWPM010000001">
    <property type="protein sequence ID" value="NUY94947.1"/>
    <property type="molecule type" value="Genomic_DNA"/>
</dbReference>
<keyword evidence="1" id="KW-0732">Signal</keyword>
<comment type="caution">
    <text evidence="2">The sequence shown here is derived from an EMBL/GenBank/DDBJ whole genome shotgun (WGS) entry which is preliminary data.</text>
</comment>